<dbReference type="AlphaFoldDB" id="A0A6A6QRH3"/>
<dbReference type="Proteomes" id="UP000799750">
    <property type="component" value="Unassembled WGS sequence"/>
</dbReference>
<name>A0A6A6QRH3_9PEZI</name>
<accession>A0A6A6QRH3</accession>
<dbReference type="EMBL" id="MU004190">
    <property type="protein sequence ID" value="KAF2494782.1"/>
    <property type="molecule type" value="Genomic_DNA"/>
</dbReference>
<reference evidence="1" key="1">
    <citation type="journal article" date="2020" name="Stud. Mycol.">
        <title>101 Dothideomycetes genomes: a test case for predicting lifestyles and emergence of pathogens.</title>
        <authorList>
            <person name="Haridas S."/>
            <person name="Albert R."/>
            <person name="Binder M."/>
            <person name="Bloem J."/>
            <person name="Labutti K."/>
            <person name="Salamov A."/>
            <person name="Andreopoulos B."/>
            <person name="Baker S."/>
            <person name="Barry K."/>
            <person name="Bills G."/>
            <person name="Bluhm B."/>
            <person name="Cannon C."/>
            <person name="Castanera R."/>
            <person name="Culley D."/>
            <person name="Daum C."/>
            <person name="Ezra D."/>
            <person name="Gonzalez J."/>
            <person name="Henrissat B."/>
            <person name="Kuo A."/>
            <person name="Liang C."/>
            <person name="Lipzen A."/>
            <person name="Lutzoni F."/>
            <person name="Magnuson J."/>
            <person name="Mondo S."/>
            <person name="Nolan M."/>
            <person name="Ohm R."/>
            <person name="Pangilinan J."/>
            <person name="Park H.-J."/>
            <person name="Ramirez L."/>
            <person name="Alfaro M."/>
            <person name="Sun H."/>
            <person name="Tritt A."/>
            <person name="Yoshinaga Y."/>
            <person name="Zwiers L.-H."/>
            <person name="Turgeon B."/>
            <person name="Goodwin S."/>
            <person name="Spatafora J."/>
            <person name="Crous P."/>
            <person name="Grigoriev I."/>
        </authorList>
    </citation>
    <scope>NUCLEOTIDE SEQUENCE</scope>
    <source>
        <strain evidence="1">CBS 269.34</strain>
    </source>
</reference>
<evidence type="ECO:0000313" key="1">
    <source>
        <dbReference type="EMBL" id="KAF2494782.1"/>
    </source>
</evidence>
<proteinExistence type="predicted"/>
<keyword evidence="2" id="KW-1185">Reference proteome</keyword>
<evidence type="ECO:0000313" key="2">
    <source>
        <dbReference type="Proteomes" id="UP000799750"/>
    </source>
</evidence>
<organism evidence="1 2">
    <name type="scientific">Lophium mytilinum</name>
    <dbReference type="NCBI Taxonomy" id="390894"/>
    <lineage>
        <taxon>Eukaryota</taxon>
        <taxon>Fungi</taxon>
        <taxon>Dikarya</taxon>
        <taxon>Ascomycota</taxon>
        <taxon>Pezizomycotina</taxon>
        <taxon>Dothideomycetes</taxon>
        <taxon>Pleosporomycetidae</taxon>
        <taxon>Mytilinidiales</taxon>
        <taxon>Mytilinidiaceae</taxon>
        <taxon>Lophium</taxon>
    </lineage>
</organism>
<evidence type="ECO:0008006" key="3">
    <source>
        <dbReference type="Google" id="ProtNLM"/>
    </source>
</evidence>
<protein>
    <recommendedName>
        <fullName evidence="3">Heterokaryon incompatibility domain-containing protein</fullName>
    </recommendedName>
</protein>
<sequence length="289" mass="32927">MGAVQSNVPSPTGVNHLSHSCLQTDPETLCAQCHAVFSKFSAYPSVAWLKAIMEPSFSIPQEPQDHHQSLHSFQHAIKSGCTFCRLAWWELLRRCSDSRDLDRIETCQKLRTVVRLQGALRQRFIALECWLDDTPGKEEGWTVFFELYVLKPAQQSQQRMPGVDPATTEFIDLQPWLATCIKLHSCGKSIQRGYIPPRLLDCSDRIRPFEASQIDEKVVDRRYAAVSNCWGLNLMPVVLTTENIQSFYQEIPGLPATFRDATKDYQAARYTMALDRQSLHNPVRLPTCI</sequence>
<gene>
    <name evidence="1" type="ORF">BU16DRAFT_527766</name>
</gene>